<dbReference type="Gene3D" id="3.40.50.1820">
    <property type="entry name" value="alpha/beta hydrolase"/>
    <property type="match status" value="1"/>
</dbReference>
<dbReference type="Pfam" id="PF08530">
    <property type="entry name" value="PepX_C"/>
    <property type="match status" value="1"/>
</dbReference>
<reference evidence="3 4" key="1">
    <citation type="submission" date="2016-06" db="EMBL/GenBank/DDBJ databases">
        <authorList>
            <person name="Kjaerup R.B."/>
            <person name="Dalgaard T.S."/>
            <person name="Juul-Madsen H.R."/>
        </authorList>
    </citation>
    <scope>NUCLEOTIDE SEQUENCE [LARGE SCALE GENOMIC DNA]</scope>
    <source>
        <strain evidence="3 4">1127319.6</strain>
    </source>
</reference>
<dbReference type="InterPro" id="IPR029058">
    <property type="entry name" value="AB_hydrolase_fold"/>
</dbReference>
<evidence type="ECO:0000313" key="4">
    <source>
        <dbReference type="Proteomes" id="UP000093898"/>
    </source>
</evidence>
<evidence type="ECO:0000313" key="3">
    <source>
        <dbReference type="EMBL" id="OBJ36991.1"/>
    </source>
</evidence>
<evidence type="ECO:0000259" key="2">
    <source>
        <dbReference type="SMART" id="SM00939"/>
    </source>
</evidence>
<dbReference type="SMART" id="SM00939">
    <property type="entry name" value="PepX_C"/>
    <property type="match status" value="1"/>
</dbReference>
<comment type="caution">
    <text evidence="3">The sequence shown here is derived from an EMBL/GenBank/DDBJ whole genome shotgun (WGS) entry which is preliminary data.</text>
</comment>
<feature type="domain" description="Xaa-Pro dipeptidyl-peptidase C-terminal" evidence="2">
    <location>
        <begin position="309"/>
        <end position="531"/>
    </location>
</feature>
<dbReference type="NCBIfam" id="TIGR00976">
    <property type="entry name" value="CocE_NonD"/>
    <property type="match status" value="1"/>
</dbReference>
<organism evidence="3 4">
    <name type="scientific">Mycolicibacterium mucogenicum</name>
    <name type="common">Mycobacterium mucogenicum</name>
    <dbReference type="NCBI Taxonomy" id="56689"/>
    <lineage>
        <taxon>Bacteria</taxon>
        <taxon>Bacillati</taxon>
        <taxon>Actinomycetota</taxon>
        <taxon>Actinomycetes</taxon>
        <taxon>Mycobacteriales</taxon>
        <taxon>Mycobacteriaceae</taxon>
        <taxon>Mycolicibacterium</taxon>
    </lineage>
</organism>
<dbReference type="RefSeq" id="WP_064985553.1">
    <property type="nucleotide sequence ID" value="NZ_LZLC01000232.1"/>
</dbReference>
<dbReference type="Gene3D" id="2.60.120.260">
    <property type="entry name" value="Galactose-binding domain-like"/>
    <property type="match status" value="1"/>
</dbReference>
<sequence length="537" mass="58171">MRRDTLAWLGARALTRRLGLPRAVSFRVERSLPVPMRDGAVLLADHYAPRTRKPAGTLLMRGPYGRDGLPNRVFAGLYAGQGFHVVLQSTRGTFGSDGAFEPGRHEVDDGADTVQWLREQPWYGGEFATVGASYLGFTQLALLVDQPDDLTTSVITMAPHDFGHSVWSTGSFALGDFLGWSYQVAWQHRGGWIRQILRGMATPRTLKPVLETLPLDPAAAELLGGRTPWFNAWLEQPDPSSPYWAENGVAAALDNLRGPVLLITGWQDVFVDQTLEQYRRLRARGVEVALTVGPWTHGSGGTEAIKESVLWLDGSRRAGAPVRICVAGGDWLDMQEWPPAVDEQVWHLHPGAALAETPPDSGAPSTFVYDPADPTPSIGGRLLVSGKSGYIDDTALAERSDVLTFTSPVLPADLDVIGTPYVELDHRTDNPHADVFVRISDVGPDGHSTNVTDGYLRLTAADAPEAHLRLELDATAYRFAAGHRIRLLIAGGCFPRFARNLGTGDPLGTATRMVPSVHTVAHGDGGQSRLVLPVSAT</sequence>
<protein>
    <submittedName>
        <fullName evidence="3">Hydrolase</fullName>
    </submittedName>
</protein>
<gene>
    <name evidence="3" type="ORF">A5630_05825</name>
</gene>
<dbReference type="EMBL" id="LZLC01000232">
    <property type="protein sequence ID" value="OBJ36991.1"/>
    <property type="molecule type" value="Genomic_DNA"/>
</dbReference>
<dbReference type="Pfam" id="PF02129">
    <property type="entry name" value="Peptidase_S15"/>
    <property type="match status" value="1"/>
</dbReference>
<keyword evidence="1 3" id="KW-0378">Hydrolase</keyword>
<accession>A0A1A3GNL9</accession>
<dbReference type="Gene3D" id="1.10.3020.10">
    <property type="entry name" value="alpha-amino acid ester hydrolase ( Helical cap domain)"/>
    <property type="match status" value="1"/>
</dbReference>
<dbReference type="InterPro" id="IPR013736">
    <property type="entry name" value="Xaa-Pro_dipept_C"/>
</dbReference>
<dbReference type="OrthoDB" id="5240615at2"/>
<dbReference type="AlphaFoldDB" id="A0A1A3GNL9"/>
<dbReference type="InterPro" id="IPR008979">
    <property type="entry name" value="Galactose-bd-like_sf"/>
</dbReference>
<dbReference type="InterPro" id="IPR005674">
    <property type="entry name" value="CocE/Ser_esterase"/>
</dbReference>
<dbReference type="SUPFAM" id="SSF53474">
    <property type="entry name" value="alpha/beta-Hydrolases"/>
    <property type="match status" value="1"/>
</dbReference>
<dbReference type="Proteomes" id="UP000093898">
    <property type="component" value="Unassembled WGS sequence"/>
</dbReference>
<proteinExistence type="predicted"/>
<name>A0A1A3GNL9_MYCMU</name>
<dbReference type="InterPro" id="IPR000383">
    <property type="entry name" value="Xaa-Pro-like_dom"/>
</dbReference>
<dbReference type="GO" id="GO:0008239">
    <property type="term" value="F:dipeptidyl-peptidase activity"/>
    <property type="evidence" value="ECO:0007669"/>
    <property type="project" value="InterPro"/>
</dbReference>
<dbReference type="SUPFAM" id="SSF49785">
    <property type="entry name" value="Galactose-binding domain-like"/>
    <property type="match status" value="1"/>
</dbReference>
<evidence type="ECO:0000256" key="1">
    <source>
        <dbReference type="ARBA" id="ARBA00022801"/>
    </source>
</evidence>